<protein>
    <submittedName>
        <fullName evidence="9">Unannotated protein</fullName>
    </submittedName>
</protein>
<feature type="domain" description="ComEC/Rec2-related protein" evidence="7">
    <location>
        <begin position="235"/>
        <end position="488"/>
    </location>
</feature>
<evidence type="ECO:0000313" key="10">
    <source>
        <dbReference type="EMBL" id="CAB4970221.1"/>
    </source>
</evidence>
<feature type="transmembrane region" description="Helical" evidence="6">
    <location>
        <begin position="472"/>
        <end position="494"/>
    </location>
</feature>
<feature type="transmembrane region" description="Helical" evidence="6">
    <location>
        <begin position="283"/>
        <end position="299"/>
    </location>
</feature>
<evidence type="ECO:0000256" key="6">
    <source>
        <dbReference type="SAM" id="Phobius"/>
    </source>
</evidence>
<evidence type="ECO:0000256" key="2">
    <source>
        <dbReference type="ARBA" id="ARBA00022475"/>
    </source>
</evidence>
<dbReference type="GO" id="GO:0005886">
    <property type="term" value="C:plasma membrane"/>
    <property type="evidence" value="ECO:0007669"/>
    <property type="project" value="UniProtKB-SubCell"/>
</dbReference>
<feature type="transmembrane region" description="Helical" evidence="6">
    <location>
        <begin position="329"/>
        <end position="347"/>
    </location>
</feature>
<dbReference type="EMBL" id="CAFBPQ010000011">
    <property type="protein sequence ID" value="CAB5019456.1"/>
    <property type="molecule type" value="Genomic_DNA"/>
</dbReference>
<sequence>MLVKAVSAAPVALILGILIGDYLGPSPSHLFLFGVAIFGSLAGILFLSSPRDKSTSWPDAVSFLSLSVLLTIVFMGVSVEQRSLNGLENWSLQDAVTKRAEVTLWGSVVDDPHGSRWTTEARVRVDKARLNQSGAQPFAVNRIIAVRAEASAARRLVVLSAGDGVVLRGWLHPLAGYDRYLRWFHVAAVIVATDLVSASRPKSLLYLVANKSRDLVLDGTADLSSKPRALMAGFLLGDTRDIDPEVINEFRSSGLSHLLAVSGSNVAFVLVLVGPLVSRFPRPIRLGAIFLVLIIFGAMTRWEPSVLRACAMAACAVFAAYIGRPARGVRLLGIAVFLLLLADPFLLHSVGFLLSVGASLGICLLAPVIALWLRGPNWFRLAFATTAAAQIGVAPVLLVVFGSIPLVSIPANLLAVPLVGPLTVWGLASGVASGLINLPAPDLAGALQWPTEVLAEAILGIANLTSQIPIDLSLPAVIGGLVIGGLFALGRSALRALQRRMIRERELVLPSR</sequence>
<dbReference type="EMBL" id="CAFBMM010000036">
    <property type="protein sequence ID" value="CAB4907132.1"/>
    <property type="molecule type" value="Genomic_DNA"/>
</dbReference>
<dbReference type="AlphaFoldDB" id="A0A6J7GGB5"/>
<dbReference type="PANTHER" id="PTHR30619">
    <property type="entry name" value="DNA INTERNALIZATION/COMPETENCE PROTEIN COMEC/REC2"/>
    <property type="match status" value="1"/>
</dbReference>
<dbReference type="EMBL" id="CAEZYK010000033">
    <property type="protein sequence ID" value="CAB4722499.1"/>
    <property type="molecule type" value="Genomic_DNA"/>
</dbReference>
<evidence type="ECO:0000313" key="9">
    <source>
        <dbReference type="EMBL" id="CAB4907132.1"/>
    </source>
</evidence>
<feature type="transmembrane region" description="Helical" evidence="6">
    <location>
        <begin position="60"/>
        <end position="79"/>
    </location>
</feature>
<keyword evidence="2" id="KW-1003">Cell membrane</keyword>
<dbReference type="Pfam" id="PF03772">
    <property type="entry name" value="Competence"/>
    <property type="match status" value="1"/>
</dbReference>
<dbReference type="EMBL" id="CAFBOF010000004">
    <property type="protein sequence ID" value="CAB4970221.1"/>
    <property type="molecule type" value="Genomic_DNA"/>
</dbReference>
<evidence type="ECO:0000256" key="1">
    <source>
        <dbReference type="ARBA" id="ARBA00004651"/>
    </source>
</evidence>
<evidence type="ECO:0000256" key="5">
    <source>
        <dbReference type="ARBA" id="ARBA00023136"/>
    </source>
</evidence>
<evidence type="ECO:0000256" key="3">
    <source>
        <dbReference type="ARBA" id="ARBA00022692"/>
    </source>
</evidence>
<keyword evidence="5 6" id="KW-0472">Membrane</keyword>
<feature type="transmembrane region" description="Helical" evidence="6">
    <location>
        <begin position="352"/>
        <end position="373"/>
    </location>
</feature>
<evidence type="ECO:0000256" key="4">
    <source>
        <dbReference type="ARBA" id="ARBA00022989"/>
    </source>
</evidence>
<keyword evidence="3 6" id="KW-0812">Transmembrane</keyword>
<name>A0A6J7GGB5_9ZZZZ</name>
<gene>
    <name evidence="8" type="ORF">UFOPK2683_00731</name>
    <name evidence="9" type="ORF">UFOPK3605_00846</name>
    <name evidence="10" type="ORF">UFOPK3897_00356</name>
    <name evidence="11" type="ORF">UFOPK4121_00562</name>
</gene>
<feature type="transmembrane region" description="Helical" evidence="6">
    <location>
        <begin position="30"/>
        <end position="48"/>
    </location>
</feature>
<dbReference type="NCBIfam" id="TIGR00360">
    <property type="entry name" value="ComEC_N-term"/>
    <property type="match status" value="1"/>
</dbReference>
<organism evidence="9">
    <name type="scientific">freshwater metagenome</name>
    <dbReference type="NCBI Taxonomy" id="449393"/>
    <lineage>
        <taxon>unclassified sequences</taxon>
        <taxon>metagenomes</taxon>
        <taxon>ecological metagenomes</taxon>
    </lineage>
</organism>
<proteinExistence type="predicted"/>
<dbReference type="InterPro" id="IPR052159">
    <property type="entry name" value="Competence_DNA_uptake"/>
</dbReference>
<feature type="transmembrane region" description="Helical" evidence="6">
    <location>
        <begin position="258"/>
        <end position="277"/>
    </location>
</feature>
<dbReference type="InterPro" id="IPR004477">
    <property type="entry name" value="ComEC_N"/>
</dbReference>
<comment type="subcellular location">
    <subcellularLocation>
        <location evidence="1">Cell membrane</location>
        <topology evidence="1">Multi-pass membrane protein</topology>
    </subcellularLocation>
</comment>
<reference evidence="9" key="1">
    <citation type="submission" date="2020-05" db="EMBL/GenBank/DDBJ databases">
        <authorList>
            <person name="Chiriac C."/>
            <person name="Salcher M."/>
            <person name="Ghai R."/>
            <person name="Kavagutti S V."/>
        </authorList>
    </citation>
    <scope>NUCLEOTIDE SEQUENCE</scope>
</reference>
<evidence type="ECO:0000259" key="7">
    <source>
        <dbReference type="Pfam" id="PF03772"/>
    </source>
</evidence>
<evidence type="ECO:0000313" key="8">
    <source>
        <dbReference type="EMBL" id="CAB4722499.1"/>
    </source>
</evidence>
<keyword evidence="4 6" id="KW-1133">Transmembrane helix</keyword>
<accession>A0A6J7GGB5</accession>
<feature type="transmembrane region" description="Helical" evidence="6">
    <location>
        <begin position="306"/>
        <end position="323"/>
    </location>
</feature>
<evidence type="ECO:0000313" key="11">
    <source>
        <dbReference type="EMBL" id="CAB5019456.1"/>
    </source>
</evidence>
<dbReference type="PANTHER" id="PTHR30619:SF7">
    <property type="entry name" value="BETA-LACTAMASE DOMAIN PROTEIN"/>
    <property type="match status" value="1"/>
</dbReference>